<feature type="compositionally biased region" description="Basic and acidic residues" evidence="4">
    <location>
        <begin position="430"/>
        <end position="441"/>
    </location>
</feature>
<feature type="region of interest" description="Disordered" evidence="4">
    <location>
        <begin position="1020"/>
        <end position="1049"/>
    </location>
</feature>
<dbReference type="PROSITE" id="PS50886">
    <property type="entry name" value="TRBD"/>
    <property type="match status" value="1"/>
</dbReference>
<evidence type="ECO:0000256" key="3">
    <source>
        <dbReference type="PROSITE-ProRule" id="PRU00209"/>
    </source>
</evidence>
<dbReference type="EMBL" id="CAJNNW010017798">
    <property type="protein sequence ID" value="CAE8661622.1"/>
    <property type="molecule type" value="Genomic_DNA"/>
</dbReference>
<feature type="domain" description="TRNA-binding" evidence="5">
    <location>
        <begin position="1241"/>
        <end position="1347"/>
    </location>
</feature>
<dbReference type="SUPFAM" id="SSF50249">
    <property type="entry name" value="Nucleic acid-binding proteins"/>
    <property type="match status" value="1"/>
</dbReference>
<dbReference type="PANTHER" id="PTHR11586:SF47">
    <property type="entry name" value="NUCLEIC ACID-BINDING, OB-FOLD-LIKE PROTEIN"/>
    <property type="match status" value="1"/>
</dbReference>
<evidence type="ECO:0000313" key="7">
    <source>
        <dbReference type="Proteomes" id="UP000626109"/>
    </source>
</evidence>
<feature type="compositionally biased region" description="Low complexity" evidence="4">
    <location>
        <begin position="1038"/>
        <end position="1049"/>
    </location>
</feature>
<dbReference type="InterPro" id="IPR051270">
    <property type="entry name" value="Tyrosine-tRNA_ligase_regulator"/>
</dbReference>
<evidence type="ECO:0000256" key="2">
    <source>
        <dbReference type="ARBA" id="ARBA00022884"/>
    </source>
</evidence>
<dbReference type="GO" id="GO:0000049">
    <property type="term" value="F:tRNA binding"/>
    <property type="evidence" value="ECO:0007669"/>
    <property type="project" value="UniProtKB-UniRule"/>
</dbReference>
<evidence type="ECO:0000256" key="1">
    <source>
        <dbReference type="ARBA" id="ARBA00022555"/>
    </source>
</evidence>
<evidence type="ECO:0000313" key="6">
    <source>
        <dbReference type="EMBL" id="CAE8661622.1"/>
    </source>
</evidence>
<protein>
    <recommendedName>
        <fullName evidence="5">tRNA-binding domain-containing protein</fullName>
    </recommendedName>
</protein>
<dbReference type="Gene3D" id="2.40.50.140">
    <property type="entry name" value="Nucleic acid-binding proteins"/>
    <property type="match status" value="1"/>
</dbReference>
<keyword evidence="2 3" id="KW-0694">RNA-binding</keyword>
<dbReference type="InterPro" id="IPR002547">
    <property type="entry name" value="tRNA-bd_dom"/>
</dbReference>
<dbReference type="PANTHER" id="PTHR11586">
    <property type="entry name" value="TRNA-AMINOACYLATION COFACTOR ARC1 FAMILY MEMBER"/>
    <property type="match status" value="1"/>
</dbReference>
<comment type="caution">
    <text evidence="6">The sequence shown here is derived from an EMBL/GenBank/DDBJ whole genome shotgun (WGS) entry which is preliminary data.</text>
</comment>
<feature type="compositionally biased region" description="Basic and acidic residues" evidence="4">
    <location>
        <begin position="1021"/>
        <end position="1037"/>
    </location>
</feature>
<evidence type="ECO:0000259" key="5">
    <source>
        <dbReference type="PROSITE" id="PS50886"/>
    </source>
</evidence>
<proteinExistence type="predicted"/>
<sequence length="1408" mass="150905">MMLSGRQPSRRQAGVARWQTFCFAVVATWCSSPSGSSSAAVIRLPGLAPWYCPPLGQTEGACVRKFRFGKAPLYLEDTVIPMAGKVLQALVEEPSVDRKWTSSAQALLAQTEAVRLVTCTARFQDCYDEQVLSQIRSELCSYLDVQQLALASFGAEDEPVCQALFERGDAGAVLRAIAIPLHGLVQQAFPRAAPAEVGNAGTRFNFETFFDARAEVWMERQAAGVKAKDDQLLYPPIFSPQGICDTAQPSGAENLSDFDSPDVPKALKLLELAGVPLSHFVVNFGAADGECGAEDDWNADPANCLAEAGFAALLVEGDRGFFPKLRKRFGKRDNISLALDFMPLGNVTSLLRYYLNTMPTASPSPDLLKVDIDHADCLFMQEALRVIHPNLIHLEYLPQVPPPLDYQQHYQPGLLDVLLGGRAPPLLAEQTKKEQQVHPERPAPTITSPEGASGIEMTGCSLTAFLQRAPGYSLVVAGGEEALLVRRDLQPLLGIGPPPLSWVSWVRGSFCHPLRGHSPGFNAWGFDFRILADATVHEEQRRRMLDSLLKADETYLPFARSPEANVERLRLMSSLNIEPSVFCYAFNAPPIFTLSRLFPEVKVANTFIHVKSQDPDACVARRSPSSTPKILKRPIKEVWLTKSFCRPCSFQKTRADSCRLGDDCHFCHLCTYEDFMQKNRVGKHDRRKRLRGEKRLLLKGHCREQQGGESSSPEALQTWATEMPRSLPLAPPGARFLTTWPSAWLSIIVEEVQPQIIAEKVHPKRYLEPRGEQGPAAINAPQQGRMQAATDEQCFGLLKDASFRSELAKALEGSGVKEISNKTAAELVEVAGKVLQSRSEAIKAKAQPIIKAMPSGVPSYSEVVKLLPKGEQPCEALRRDWLLWHSVGCAHDSKQLPALAATAAVERAGIAACAGSGPVVDCVLGLHVLERISEYAAWEASIPGSNSKVSAKEVKFPFEGAAAKEVSLRRVLGNALPPAVADTCAVQVTGGKEVKAVLQALADAAKKAAVMPLYAAPPAVKEPKDKKEGKESAKDEAAPAAKRAAPSAAPCAEGGVQKIHKATATQELQQLLLAYRLRPRTVVGEAVMGPVSGGGAAGNAGGGAVAGGYVAHGEQPKGFAGLWAPVGNQIPPGHTPYSWMHEKALGMKEGFPCLWQPIAGAVSGSCPPGHTNYSWEKAIAGSAGGPTPSSASAKAPKAKETPQAAKAEAGGKAPAAAPAAPKKATAPAATDAAAEGSDEAALAKLDIRVGRILEVGRVPDADSLFLLKVNIGDPTPRQVVTGLVKHYKEEELKDRQVMVYCNIKPGKLKGFESQAMVLAATSEKGTETEKCELISPPKGAVEGTRPLCGSLEVGSGSEGVSVKNISKVWAQVQPLLKTNDKGEATFKGTPLTLKEGAVTSGLKGVGIY</sequence>
<evidence type="ECO:0000256" key="4">
    <source>
        <dbReference type="SAM" id="MobiDB-lite"/>
    </source>
</evidence>
<dbReference type="Proteomes" id="UP000626109">
    <property type="component" value="Unassembled WGS sequence"/>
</dbReference>
<organism evidence="6 7">
    <name type="scientific">Polarella glacialis</name>
    <name type="common">Dinoflagellate</name>
    <dbReference type="NCBI Taxonomy" id="89957"/>
    <lineage>
        <taxon>Eukaryota</taxon>
        <taxon>Sar</taxon>
        <taxon>Alveolata</taxon>
        <taxon>Dinophyceae</taxon>
        <taxon>Suessiales</taxon>
        <taxon>Suessiaceae</taxon>
        <taxon>Polarella</taxon>
    </lineage>
</organism>
<keyword evidence="1 3" id="KW-0820">tRNA-binding</keyword>
<name>A0A813J1Q2_POLGL</name>
<feature type="region of interest" description="Disordered" evidence="4">
    <location>
        <begin position="430"/>
        <end position="452"/>
    </location>
</feature>
<dbReference type="Pfam" id="PF01588">
    <property type="entry name" value="tRNA_bind"/>
    <property type="match status" value="1"/>
</dbReference>
<accession>A0A813J1Q2</accession>
<feature type="compositionally biased region" description="Low complexity" evidence="4">
    <location>
        <begin position="1204"/>
        <end position="1237"/>
    </location>
</feature>
<gene>
    <name evidence="6" type="ORF">PGLA2088_LOCUS14575</name>
</gene>
<feature type="compositionally biased region" description="Low complexity" evidence="4">
    <location>
        <begin position="1185"/>
        <end position="1195"/>
    </location>
</feature>
<dbReference type="InterPro" id="IPR012340">
    <property type="entry name" value="NA-bd_OB-fold"/>
</dbReference>
<feature type="region of interest" description="Disordered" evidence="4">
    <location>
        <begin position="1180"/>
        <end position="1237"/>
    </location>
</feature>
<reference evidence="6" key="1">
    <citation type="submission" date="2021-02" db="EMBL/GenBank/DDBJ databases">
        <authorList>
            <person name="Dougan E. K."/>
            <person name="Rhodes N."/>
            <person name="Thang M."/>
            <person name="Chan C."/>
        </authorList>
    </citation>
    <scope>NUCLEOTIDE SEQUENCE</scope>
</reference>